<keyword evidence="3" id="KW-0813">Transport</keyword>
<keyword evidence="6 9" id="KW-1133">Transmembrane helix</keyword>
<evidence type="ECO:0000313" key="11">
    <source>
        <dbReference type="EMBL" id="PFG36188.1"/>
    </source>
</evidence>
<feature type="region of interest" description="Disordered" evidence="8">
    <location>
        <begin position="1"/>
        <end position="27"/>
    </location>
</feature>
<dbReference type="PROSITE" id="PS50850">
    <property type="entry name" value="MFS"/>
    <property type="match status" value="1"/>
</dbReference>
<dbReference type="InterPro" id="IPR011701">
    <property type="entry name" value="MFS"/>
</dbReference>
<comment type="similarity">
    <text evidence="2">Belongs to the major facilitator superfamily. EmrB family.</text>
</comment>
<organism evidence="11 12">
    <name type="scientific">Flavimobilis soli</name>
    <dbReference type="NCBI Taxonomy" id="442709"/>
    <lineage>
        <taxon>Bacteria</taxon>
        <taxon>Bacillati</taxon>
        <taxon>Actinomycetota</taxon>
        <taxon>Actinomycetes</taxon>
        <taxon>Micrococcales</taxon>
        <taxon>Jonesiaceae</taxon>
        <taxon>Flavimobilis</taxon>
    </lineage>
</organism>
<feature type="transmembrane region" description="Helical" evidence="9">
    <location>
        <begin position="197"/>
        <end position="216"/>
    </location>
</feature>
<dbReference type="SUPFAM" id="SSF103473">
    <property type="entry name" value="MFS general substrate transporter"/>
    <property type="match status" value="1"/>
</dbReference>
<dbReference type="NCBIfam" id="TIGR00711">
    <property type="entry name" value="efflux_EmrB"/>
    <property type="match status" value="1"/>
</dbReference>
<dbReference type="PANTHER" id="PTHR42718">
    <property type="entry name" value="MAJOR FACILITATOR SUPERFAMILY MULTIDRUG TRANSPORTER MFSC"/>
    <property type="match status" value="1"/>
</dbReference>
<feature type="transmembrane region" description="Helical" evidence="9">
    <location>
        <begin position="260"/>
        <end position="282"/>
    </location>
</feature>
<dbReference type="Gene3D" id="1.20.1250.20">
    <property type="entry name" value="MFS general substrate transporter like domains"/>
    <property type="match status" value="1"/>
</dbReference>
<dbReference type="InterPro" id="IPR004638">
    <property type="entry name" value="EmrB-like"/>
</dbReference>
<proteinExistence type="inferred from homology"/>
<name>A0A2A9EB62_9MICO</name>
<feature type="transmembrane region" description="Helical" evidence="9">
    <location>
        <begin position="49"/>
        <end position="74"/>
    </location>
</feature>
<dbReference type="Gene3D" id="1.20.1720.10">
    <property type="entry name" value="Multidrug resistance protein D"/>
    <property type="match status" value="1"/>
</dbReference>
<feature type="transmembrane region" description="Helical" evidence="9">
    <location>
        <begin position="80"/>
        <end position="98"/>
    </location>
</feature>
<keyword evidence="7 9" id="KW-0472">Membrane</keyword>
<feature type="transmembrane region" description="Helical" evidence="9">
    <location>
        <begin position="400"/>
        <end position="419"/>
    </location>
</feature>
<dbReference type="EMBL" id="PDJH01000001">
    <property type="protein sequence ID" value="PFG36188.1"/>
    <property type="molecule type" value="Genomic_DNA"/>
</dbReference>
<evidence type="ECO:0000256" key="5">
    <source>
        <dbReference type="ARBA" id="ARBA00022692"/>
    </source>
</evidence>
<evidence type="ECO:0000256" key="7">
    <source>
        <dbReference type="ARBA" id="ARBA00023136"/>
    </source>
</evidence>
<feature type="transmembrane region" description="Helical" evidence="9">
    <location>
        <begin position="228"/>
        <end position="248"/>
    </location>
</feature>
<accession>A0A2A9EB62</accession>
<dbReference type="Pfam" id="PF07690">
    <property type="entry name" value="MFS_1"/>
    <property type="match status" value="1"/>
</dbReference>
<dbReference type="AlphaFoldDB" id="A0A2A9EB62"/>
<feature type="transmembrane region" description="Helical" evidence="9">
    <location>
        <begin position="303"/>
        <end position="327"/>
    </location>
</feature>
<dbReference type="GO" id="GO:0005886">
    <property type="term" value="C:plasma membrane"/>
    <property type="evidence" value="ECO:0007669"/>
    <property type="project" value="UniProtKB-SubCell"/>
</dbReference>
<dbReference type="FunFam" id="1.20.1720.10:FF:000021">
    <property type="entry name" value="Drug resistance transporter, EmrB/QacA subfamily"/>
    <property type="match status" value="1"/>
</dbReference>
<evidence type="ECO:0000256" key="3">
    <source>
        <dbReference type="ARBA" id="ARBA00022448"/>
    </source>
</evidence>
<evidence type="ECO:0000256" key="6">
    <source>
        <dbReference type="ARBA" id="ARBA00022989"/>
    </source>
</evidence>
<feature type="domain" description="Major facilitator superfamily (MFS) profile" evidence="10">
    <location>
        <begin position="45"/>
        <end position="556"/>
    </location>
</feature>
<evidence type="ECO:0000256" key="1">
    <source>
        <dbReference type="ARBA" id="ARBA00004651"/>
    </source>
</evidence>
<keyword evidence="4" id="KW-1003">Cell membrane</keyword>
<feature type="transmembrane region" description="Helical" evidence="9">
    <location>
        <begin position="367"/>
        <end position="388"/>
    </location>
</feature>
<dbReference type="Proteomes" id="UP000221394">
    <property type="component" value="Unassembled WGS sequence"/>
</dbReference>
<dbReference type="InterPro" id="IPR020846">
    <property type="entry name" value="MFS_dom"/>
</dbReference>
<feature type="transmembrane region" description="Helical" evidence="9">
    <location>
        <begin position="333"/>
        <end position="355"/>
    </location>
</feature>
<dbReference type="PANTHER" id="PTHR42718:SF46">
    <property type="entry name" value="BLR6921 PROTEIN"/>
    <property type="match status" value="1"/>
</dbReference>
<evidence type="ECO:0000256" key="2">
    <source>
        <dbReference type="ARBA" id="ARBA00008537"/>
    </source>
</evidence>
<evidence type="ECO:0000256" key="4">
    <source>
        <dbReference type="ARBA" id="ARBA00022475"/>
    </source>
</evidence>
<feature type="transmembrane region" description="Helical" evidence="9">
    <location>
        <begin position="110"/>
        <end position="130"/>
    </location>
</feature>
<reference evidence="11 12" key="1">
    <citation type="submission" date="2017-10" db="EMBL/GenBank/DDBJ databases">
        <title>Sequencing the genomes of 1000 actinobacteria strains.</title>
        <authorList>
            <person name="Klenk H.-P."/>
        </authorList>
    </citation>
    <scope>NUCLEOTIDE SEQUENCE [LARGE SCALE GENOMIC DNA]</scope>
    <source>
        <strain evidence="11 12">DSM 21574</strain>
    </source>
</reference>
<dbReference type="CDD" id="cd17503">
    <property type="entry name" value="MFS_LmrB_MDR_like"/>
    <property type="match status" value="1"/>
</dbReference>
<sequence length="556" mass="57560">MACLTWGVTSEPTHEPSAPTASATSPGRAADAPLVDLGGRSPWSILPPLCLGFFVIMVDTTIVNIAVPTLVATFQTSLTAVGWVNSAYLLTFAVLLLVTGRLGDRYGAKTMFVSGLVVFTLSSIACGLAGSVETLIVARAVQGIGSALMTPQTMAMITRVFPPARRGAALGLWGATAGVATIAGPVLGGIFVETIGWEWIFFVNVPIGAVALWLAVTRLPRLETHTRSLDLPGVVLSVVGLFLLIFGLQEGETFEWGQVVGPITVWRMIGLGVLVTGAFLLWQKRRGADALLPLTLFTHRNFTLANVAGAVSSFAMIGIFFPLTLILQQVLGLSPLMAAMVNLPGSLVSGVVAPFAGRLSDRIPGKWVVASGFTFLAGSVFWLTLVVSPDASMWQFFPPMTVFGIGTGLLFSPLANLATSGLDRSTAGAGAGAFNMNRQVGGVLGSAAIVAMLTSRLGVEVPAAAADVAAQLPEEARAPFVEAFASSNGSAFSGGGASGLTLPESVPADLVEQVREAALTAVHAGFSTAVSQTLLLTVAVLVTGLLASLLMSRSPR</sequence>
<evidence type="ECO:0000259" key="10">
    <source>
        <dbReference type="PROSITE" id="PS50850"/>
    </source>
</evidence>
<evidence type="ECO:0000256" key="9">
    <source>
        <dbReference type="SAM" id="Phobius"/>
    </source>
</evidence>
<keyword evidence="12" id="KW-1185">Reference proteome</keyword>
<evidence type="ECO:0000256" key="8">
    <source>
        <dbReference type="SAM" id="MobiDB-lite"/>
    </source>
</evidence>
<dbReference type="GO" id="GO:0022857">
    <property type="term" value="F:transmembrane transporter activity"/>
    <property type="evidence" value="ECO:0007669"/>
    <property type="project" value="InterPro"/>
</dbReference>
<feature type="transmembrane region" description="Helical" evidence="9">
    <location>
        <begin position="169"/>
        <end position="191"/>
    </location>
</feature>
<protein>
    <submittedName>
        <fullName evidence="11">EmrB/QacA subfamily drug resistance transporter</fullName>
    </submittedName>
</protein>
<comment type="caution">
    <text evidence="11">The sequence shown here is derived from an EMBL/GenBank/DDBJ whole genome shotgun (WGS) entry which is preliminary data.</text>
</comment>
<evidence type="ECO:0000313" key="12">
    <source>
        <dbReference type="Proteomes" id="UP000221394"/>
    </source>
</evidence>
<dbReference type="InterPro" id="IPR036259">
    <property type="entry name" value="MFS_trans_sf"/>
</dbReference>
<gene>
    <name evidence="11" type="ORF">ATL41_0899</name>
</gene>
<feature type="transmembrane region" description="Helical" evidence="9">
    <location>
        <begin position="529"/>
        <end position="551"/>
    </location>
</feature>
<dbReference type="PRINTS" id="PR01036">
    <property type="entry name" value="TCRTETB"/>
</dbReference>
<comment type="subcellular location">
    <subcellularLocation>
        <location evidence="1">Cell membrane</location>
        <topology evidence="1">Multi-pass membrane protein</topology>
    </subcellularLocation>
</comment>
<keyword evidence="5 9" id="KW-0812">Transmembrane</keyword>
<feature type="transmembrane region" description="Helical" evidence="9">
    <location>
        <begin position="440"/>
        <end position="459"/>
    </location>
</feature>